<dbReference type="EMBL" id="FTNO01000004">
    <property type="protein sequence ID" value="SIR75490.1"/>
    <property type="molecule type" value="Genomic_DNA"/>
</dbReference>
<organism evidence="2 3">
    <name type="scientific">Haladaptatus litoreus</name>
    <dbReference type="NCBI Taxonomy" id="553468"/>
    <lineage>
        <taxon>Archaea</taxon>
        <taxon>Methanobacteriati</taxon>
        <taxon>Methanobacteriota</taxon>
        <taxon>Stenosarchaea group</taxon>
        <taxon>Halobacteria</taxon>
        <taxon>Halobacteriales</taxon>
        <taxon>Haladaptataceae</taxon>
        <taxon>Haladaptatus</taxon>
    </lineage>
</organism>
<dbReference type="InterPro" id="IPR046738">
    <property type="entry name" value="DUF6788"/>
</dbReference>
<dbReference type="Proteomes" id="UP000186914">
    <property type="component" value="Unassembled WGS sequence"/>
</dbReference>
<evidence type="ECO:0000313" key="2">
    <source>
        <dbReference type="EMBL" id="SIR75490.1"/>
    </source>
</evidence>
<feature type="domain" description="DUF6788" evidence="1">
    <location>
        <begin position="86"/>
        <end position="128"/>
    </location>
</feature>
<evidence type="ECO:0000259" key="1">
    <source>
        <dbReference type="Pfam" id="PF20586"/>
    </source>
</evidence>
<keyword evidence="3" id="KW-1185">Reference proteome</keyword>
<reference evidence="3" key="1">
    <citation type="submission" date="2017-01" db="EMBL/GenBank/DDBJ databases">
        <authorList>
            <person name="Varghese N."/>
            <person name="Submissions S."/>
        </authorList>
    </citation>
    <scope>NUCLEOTIDE SEQUENCE [LARGE SCALE GENOMIC DNA]</scope>
    <source>
        <strain evidence="3">CGMCC 1.7737</strain>
    </source>
</reference>
<evidence type="ECO:0000313" key="3">
    <source>
        <dbReference type="Proteomes" id="UP000186914"/>
    </source>
</evidence>
<protein>
    <recommendedName>
        <fullName evidence="1">DUF6788 domain-containing protein</fullName>
    </recommendedName>
</protein>
<name>A0A1N7DI77_9EURY</name>
<dbReference type="AlphaFoldDB" id="A0A1N7DI77"/>
<sequence>MPKPPKPQPSDLLPKYIVEGLQKQDSETLRAVADYAQELRVYRAAQAETDRETAVGTHHSEQATANELVARAQSKGISDDSADWNAIVEKGVPAKASIVTKTISDNQYYYFQWREGDRIKSEYIAPVSPQ</sequence>
<dbReference type="OrthoDB" id="204292at2157"/>
<dbReference type="RefSeq" id="WP_076431499.1">
    <property type="nucleotide sequence ID" value="NZ_FTNO01000004.1"/>
</dbReference>
<accession>A0A1N7DI77</accession>
<gene>
    <name evidence="2" type="ORF">SAMN05421858_3638</name>
</gene>
<dbReference type="Pfam" id="PF20586">
    <property type="entry name" value="DUF6788"/>
    <property type="match status" value="1"/>
</dbReference>
<proteinExistence type="predicted"/>